<reference evidence="2 3" key="1">
    <citation type="submission" date="2019-05" db="EMBL/GenBank/DDBJ databases">
        <title>Another draft genome of Portunus trituberculatus and its Hox gene families provides insights of decapod evolution.</title>
        <authorList>
            <person name="Jeong J.-H."/>
            <person name="Song I."/>
            <person name="Kim S."/>
            <person name="Choi T."/>
            <person name="Kim D."/>
            <person name="Ryu S."/>
            <person name="Kim W."/>
        </authorList>
    </citation>
    <scope>NUCLEOTIDE SEQUENCE [LARGE SCALE GENOMIC DNA]</scope>
    <source>
        <tissue evidence="2">Muscle</tissue>
    </source>
</reference>
<feature type="region of interest" description="Disordered" evidence="1">
    <location>
        <begin position="1"/>
        <end position="120"/>
    </location>
</feature>
<dbReference type="EMBL" id="VSRR010054781">
    <property type="protein sequence ID" value="MPC80703.1"/>
    <property type="molecule type" value="Genomic_DNA"/>
</dbReference>
<gene>
    <name evidence="2" type="ORF">E2C01_075291</name>
</gene>
<evidence type="ECO:0000256" key="1">
    <source>
        <dbReference type="SAM" id="MobiDB-lite"/>
    </source>
</evidence>
<organism evidence="2 3">
    <name type="scientific">Portunus trituberculatus</name>
    <name type="common">Swimming crab</name>
    <name type="synonym">Neptunus trituberculatus</name>
    <dbReference type="NCBI Taxonomy" id="210409"/>
    <lineage>
        <taxon>Eukaryota</taxon>
        <taxon>Metazoa</taxon>
        <taxon>Ecdysozoa</taxon>
        <taxon>Arthropoda</taxon>
        <taxon>Crustacea</taxon>
        <taxon>Multicrustacea</taxon>
        <taxon>Malacostraca</taxon>
        <taxon>Eumalacostraca</taxon>
        <taxon>Eucarida</taxon>
        <taxon>Decapoda</taxon>
        <taxon>Pleocyemata</taxon>
        <taxon>Brachyura</taxon>
        <taxon>Eubrachyura</taxon>
        <taxon>Portunoidea</taxon>
        <taxon>Portunidae</taxon>
        <taxon>Portuninae</taxon>
        <taxon>Portunus</taxon>
    </lineage>
</organism>
<evidence type="ECO:0000313" key="3">
    <source>
        <dbReference type="Proteomes" id="UP000324222"/>
    </source>
</evidence>
<comment type="caution">
    <text evidence="2">The sequence shown here is derived from an EMBL/GenBank/DDBJ whole genome shotgun (WGS) entry which is preliminary data.</text>
</comment>
<sequence length="120" mass="14025">MQRTTRRAPPADHRMEAIDVDQHRQNRTIVEVEGDEPKAEEEKEDEEEDEEVDVEYDDEDDDMEYDDEDEVQECVHVIKKTRTADTPQLTSRTRETRSPPAVVKRTTQPLTADREKAART</sequence>
<feature type="compositionally biased region" description="Basic and acidic residues" evidence="1">
    <location>
        <begin position="9"/>
        <end position="24"/>
    </location>
</feature>
<proteinExistence type="predicted"/>
<name>A0A5B7IEL8_PORTR</name>
<dbReference type="Proteomes" id="UP000324222">
    <property type="component" value="Unassembled WGS sequence"/>
</dbReference>
<protein>
    <submittedName>
        <fullName evidence="2">Uncharacterized protein</fullName>
    </submittedName>
</protein>
<keyword evidence="3" id="KW-1185">Reference proteome</keyword>
<accession>A0A5B7IEL8</accession>
<dbReference type="AlphaFoldDB" id="A0A5B7IEL8"/>
<evidence type="ECO:0000313" key="2">
    <source>
        <dbReference type="EMBL" id="MPC80703.1"/>
    </source>
</evidence>
<feature type="compositionally biased region" description="Acidic residues" evidence="1">
    <location>
        <begin position="42"/>
        <end position="72"/>
    </location>
</feature>